<dbReference type="InterPro" id="IPR036047">
    <property type="entry name" value="F-box-like_dom_sf"/>
</dbReference>
<sequence length="356" mass="40581">MGDERVECSDLPEELLPTIVKSLETHIDFLRFRSVCNSWRSNCLPFTPASPLEFPHPHPQPADLAPWLTSETAPARAYLIETTLYLMQRLNPSTSSDHKGMLIKVDDTNSSRNRYESNPPHVLSNHFNLLDFRALELTKSYTLKSQLCFFPTRGLNKVIKFPNSARTNGNDSAIFVVYSNGKLGFARCGDENMSIVGGRCIYDDVIVYKGQLYVVDRWGIVWLIRLELELVPFSQSIDGSDLCSPKYLVESCGALYVVDKERRGRHGTTPKVYELNEEELGRWDLVNSLGDRAFVLGYDCCFSVSAEEFSGFKRNCIYFTEQYGSGTRVFNLEDRRFEDLAYFQSSHLAWPLSNLL</sequence>
<name>A0A2N9I2D1_FAGSY</name>
<feature type="domain" description="F-box" evidence="1">
    <location>
        <begin position="9"/>
        <end position="41"/>
    </location>
</feature>
<feature type="domain" description="KIB1-4 beta-propeller" evidence="2">
    <location>
        <begin position="164"/>
        <end position="331"/>
    </location>
</feature>
<dbReference type="PANTHER" id="PTHR47123">
    <property type="entry name" value="F-BOX PROTEIN SKIP23"/>
    <property type="match status" value="1"/>
</dbReference>
<organism evidence="3">
    <name type="scientific">Fagus sylvatica</name>
    <name type="common">Beechnut</name>
    <dbReference type="NCBI Taxonomy" id="28930"/>
    <lineage>
        <taxon>Eukaryota</taxon>
        <taxon>Viridiplantae</taxon>
        <taxon>Streptophyta</taxon>
        <taxon>Embryophyta</taxon>
        <taxon>Tracheophyta</taxon>
        <taxon>Spermatophyta</taxon>
        <taxon>Magnoliopsida</taxon>
        <taxon>eudicotyledons</taxon>
        <taxon>Gunneridae</taxon>
        <taxon>Pentapetalae</taxon>
        <taxon>rosids</taxon>
        <taxon>fabids</taxon>
        <taxon>Fagales</taxon>
        <taxon>Fagaceae</taxon>
        <taxon>Fagus</taxon>
    </lineage>
</organism>
<evidence type="ECO:0000313" key="3">
    <source>
        <dbReference type="EMBL" id="SPD18031.1"/>
    </source>
</evidence>
<evidence type="ECO:0008006" key="4">
    <source>
        <dbReference type="Google" id="ProtNLM"/>
    </source>
</evidence>
<dbReference type="InterPro" id="IPR005174">
    <property type="entry name" value="KIB1-4_b-propeller"/>
</dbReference>
<dbReference type="InterPro" id="IPR051304">
    <property type="entry name" value="SCF_F-box_domain"/>
</dbReference>
<dbReference type="PANTHER" id="PTHR47123:SF28">
    <property type="entry name" value="F-BOX DOMAIN-CONTAINING PROTEIN"/>
    <property type="match status" value="1"/>
</dbReference>
<proteinExistence type="predicted"/>
<evidence type="ECO:0000259" key="1">
    <source>
        <dbReference type="Pfam" id="PF00646"/>
    </source>
</evidence>
<evidence type="ECO:0000259" key="2">
    <source>
        <dbReference type="Pfam" id="PF03478"/>
    </source>
</evidence>
<dbReference type="AlphaFoldDB" id="A0A2N9I2D1"/>
<dbReference type="EMBL" id="OIVN01004557">
    <property type="protein sequence ID" value="SPD18031.1"/>
    <property type="molecule type" value="Genomic_DNA"/>
</dbReference>
<gene>
    <name evidence="3" type="ORF">FSB_LOCUS45913</name>
</gene>
<dbReference type="SUPFAM" id="SSF81383">
    <property type="entry name" value="F-box domain"/>
    <property type="match status" value="1"/>
</dbReference>
<reference evidence="3" key="1">
    <citation type="submission" date="2018-02" db="EMBL/GenBank/DDBJ databases">
        <authorList>
            <person name="Cohen D.B."/>
            <person name="Kent A.D."/>
        </authorList>
    </citation>
    <scope>NUCLEOTIDE SEQUENCE</scope>
</reference>
<dbReference type="InterPro" id="IPR001810">
    <property type="entry name" value="F-box_dom"/>
</dbReference>
<dbReference type="Pfam" id="PF03478">
    <property type="entry name" value="Beta-prop_KIB1-4"/>
    <property type="match status" value="1"/>
</dbReference>
<accession>A0A2N9I2D1</accession>
<dbReference type="Pfam" id="PF00646">
    <property type="entry name" value="F-box"/>
    <property type="match status" value="1"/>
</dbReference>
<protein>
    <recommendedName>
        <fullName evidence="4">F-box domain-containing protein</fullName>
    </recommendedName>
</protein>